<dbReference type="EMBL" id="CP049865">
    <property type="protein sequence ID" value="QIK71049.1"/>
    <property type="molecule type" value="Genomic_DNA"/>
</dbReference>
<evidence type="ECO:0000259" key="2">
    <source>
        <dbReference type="Pfam" id="PF03795"/>
    </source>
</evidence>
<dbReference type="PANTHER" id="PTHR33606">
    <property type="entry name" value="PROTEIN YCII"/>
    <property type="match status" value="1"/>
</dbReference>
<organism evidence="3 4">
    <name type="scientific">Propioniciclava coleopterorum</name>
    <dbReference type="NCBI Taxonomy" id="2714937"/>
    <lineage>
        <taxon>Bacteria</taxon>
        <taxon>Bacillati</taxon>
        <taxon>Actinomycetota</taxon>
        <taxon>Actinomycetes</taxon>
        <taxon>Propionibacteriales</taxon>
        <taxon>Propionibacteriaceae</taxon>
        <taxon>Propioniciclava</taxon>
    </lineage>
</organism>
<proteinExistence type="inferred from homology"/>
<keyword evidence="4" id="KW-1185">Reference proteome</keyword>
<dbReference type="Pfam" id="PF03795">
    <property type="entry name" value="YCII"/>
    <property type="match status" value="1"/>
</dbReference>
<sequence>MSLFAVQYTYIDDTARRDEVRASHRAHLGELADAGTVVLSGPLAGREGSPDAALIVVRATSEEDARARLAEDPFQVNGIVAHVDVRGWNPVLGELFAALG</sequence>
<dbReference type="Proteomes" id="UP000501058">
    <property type="component" value="Chromosome"/>
</dbReference>
<protein>
    <recommendedName>
        <fullName evidence="2">YCII-related domain-containing protein</fullName>
    </recommendedName>
</protein>
<evidence type="ECO:0000313" key="3">
    <source>
        <dbReference type="EMBL" id="QIK71049.1"/>
    </source>
</evidence>
<comment type="similarity">
    <text evidence="1">Belongs to the YciI family.</text>
</comment>
<dbReference type="Gene3D" id="3.30.70.1060">
    <property type="entry name" value="Dimeric alpha+beta barrel"/>
    <property type="match status" value="1"/>
</dbReference>
<evidence type="ECO:0000313" key="4">
    <source>
        <dbReference type="Proteomes" id="UP000501058"/>
    </source>
</evidence>
<dbReference type="PANTHER" id="PTHR33606:SF3">
    <property type="entry name" value="PROTEIN YCII"/>
    <property type="match status" value="1"/>
</dbReference>
<dbReference type="InterPro" id="IPR011008">
    <property type="entry name" value="Dimeric_a/b-barrel"/>
</dbReference>
<dbReference type="InterPro" id="IPR051807">
    <property type="entry name" value="Sec-metab_biosynth-assoc"/>
</dbReference>
<gene>
    <name evidence="3" type="ORF">G7070_00565</name>
</gene>
<feature type="domain" description="YCII-related" evidence="2">
    <location>
        <begin position="9"/>
        <end position="89"/>
    </location>
</feature>
<dbReference type="SUPFAM" id="SSF54909">
    <property type="entry name" value="Dimeric alpha+beta barrel"/>
    <property type="match status" value="1"/>
</dbReference>
<dbReference type="KEGG" id="prv:G7070_00565"/>
<reference evidence="3 4" key="1">
    <citation type="submission" date="2020-03" db="EMBL/GenBank/DDBJ databases">
        <title>Propioniciclava sp. nov., isolated from Hydrophilus acuminatus.</title>
        <authorList>
            <person name="Hyun D.-W."/>
            <person name="Bae J.-W."/>
        </authorList>
    </citation>
    <scope>NUCLEOTIDE SEQUENCE [LARGE SCALE GENOMIC DNA]</scope>
    <source>
        <strain evidence="3 4">HDW11</strain>
    </source>
</reference>
<dbReference type="InterPro" id="IPR005545">
    <property type="entry name" value="YCII"/>
</dbReference>
<dbReference type="AlphaFoldDB" id="A0A6G7Y2W7"/>
<evidence type="ECO:0000256" key="1">
    <source>
        <dbReference type="ARBA" id="ARBA00007689"/>
    </source>
</evidence>
<dbReference type="RefSeq" id="WP_166230972.1">
    <property type="nucleotide sequence ID" value="NZ_CP049865.1"/>
</dbReference>
<name>A0A6G7Y2W7_9ACTN</name>
<accession>A0A6G7Y2W7</accession>